<dbReference type="SUPFAM" id="SSF56672">
    <property type="entry name" value="DNA/RNA polymerases"/>
    <property type="match status" value="1"/>
</dbReference>
<gene>
    <name evidence="2" type="ORF">KQP761_LOCUS23618</name>
</gene>
<dbReference type="Pfam" id="PF26215">
    <property type="entry name" value="HTH_animal"/>
    <property type="match status" value="1"/>
</dbReference>
<evidence type="ECO:0000259" key="1">
    <source>
        <dbReference type="PROSITE" id="PS50878"/>
    </source>
</evidence>
<dbReference type="PROSITE" id="PS50878">
    <property type="entry name" value="RT_POL"/>
    <property type="match status" value="1"/>
</dbReference>
<dbReference type="Proteomes" id="UP000663834">
    <property type="component" value="Unassembled WGS sequence"/>
</dbReference>
<dbReference type="PANTHER" id="PTHR21301">
    <property type="entry name" value="REVERSE TRANSCRIPTASE"/>
    <property type="match status" value="1"/>
</dbReference>
<dbReference type="AlphaFoldDB" id="A0A816BTJ6"/>
<accession>A0A816BTJ6</accession>
<dbReference type="EMBL" id="CAJNOW010012754">
    <property type="protein sequence ID" value="CAF1613283.1"/>
    <property type="molecule type" value="Genomic_DNA"/>
</dbReference>
<evidence type="ECO:0000313" key="3">
    <source>
        <dbReference type="Proteomes" id="UP000663834"/>
    </source>
</evidence>
<organism evidence="2 3">
    <name type="scientific">Rotaria magnacalcarata</name>
    <dbReference type="NCBI Taxonomy" id="392030"/>
    <lineage>
        <taxon>Eukaryota</taxon>
        <taxon>Metazoa</taxon>
        <taxon>Spiralia</taxon>
        <taxon>Gnathifera</taxon>
        <taxon>Rotifera</taxon>
        <taxon>Eurotatoria</taxon>
        <taxon>Bdelloidea</taxon>
        <taxon>Philodinida</taxon>
        <taxon>Philodinidae</taxon>
        <taxon>Rotaria</taxon>
    </lineage>
</organism>
<evidence type="ECO:0000313" key="2">
    <source>
        <dbReference type="EMBL" id="CAF1613283.1"/>
    </source>
</evidence>
<dbReference type="PANTHER" id="PTHR21301:SF10">
    <property type="entry name" value="REVERSE TRANSCRIPTASE DOMAIN-CONTAINING PROTEIN"/>
    <property type="match status" value="1"/>
</dbReference>
<comment type="caution">
    <text evidence="2">The sequence shown here is derived from an EMBL/GenBank/DDBJ whole genome shotgun (WGS) entry which is preliminary data.</text>
</comment>
<dbReference type="InterPro" id="IPR058912">
    <property type="entry name" value="HTH_animal"/>
</dbReference>
<dbReference type="InterPro" id="IPR000477">
    <property type="entry name" value="RT_dom"/>
</dbReference>
<name>A0A816BTJ6_9BILA</name>
<dbReference type="InterPro" id="IPR043502">
    <property type="entry name" value="DNA/RNA_pol_sf"/>
</dbReference>
<sequence length="682" mass="80398">IKFIHSIKRKLRKTDSIIRVTDKSGIFHIGSTLDYDEKVQRYQVKTNAYIQLSSDPLMDTFYKVVSLLNNLRTKQQITQWQHTKMMPDKNKIQLAYLYFIPKPHKTGTPLRPIVSGMNTPTTKISKMLDRLIRPLFDQYVKQTTIIDGVHLIRQLDKYVSLGLLKPSTHLCTFDITDLYTMLPQEESIAILKQFLIRFNHTHVRGMSINAIESLARIVLTENVFIYGNKYYRQIKGGAMGSPFTLTLANIFMWHWEQKLVEKQKASNELYGRYIDDIFLTSNDSIESLHDMLENANNYHLNIKLTREVGSCVSFLDVQINNQDGNITTSVYHKEASEPYIVPFKSDHPRHIFENIITTSLLRAIRYSSTLQAFNHEIRALKLMLIYNSYPSRYIYHYLKKFFQQLSATSISILPMIHDENEYVLLRSKLLSKPTPSEHARASRIATTLDNKHQNISVDPLVHAKVHKSDNITTFTCPIIIHYTHESRYAHYKSIIHKAWFESFYRTPEIEHKIKLVTYDYQIEAIKQEFNRQNSTEYQKKLMKQLCLKRDEKETTEQELKFLQERIDHFNAPDQSFEHSAIIDSIENVEIRQQLQQQYRKIIQQAKADFYLLSLQTAEEQRTRARLNYDNEVDKMYSIHHNALDFTILPLKMIDLIQERCRMIGERIQSVYNYKIECFRLKL</sequence>
<proteinExistence type="predicted"/>
<feature type="domain" description="Reverse transcriptase" evidence="1">
    <location>
        <begin position="81"/>
        <end position="357"/>
    </location>
</feature>
<dbReference type="OrthoDB" id="420486at2759"/>
<feature type="non-terminal residue" evidence="2">
    <location>
        <position position="1"/>
    </location>
</feature>
<reference evidence="2" key="1">
    <citation type="submission" date="2021-02" db="EMBL/GenBank/DDBJ databases">
        <authorList>
            <person name="Nowell W R."/>
        </authorList>
    </citation>
    <scope>NUCLEOTIDE SEQUENCE</scope>
</reference>
<protein>
    <recommendedName>
        <fullName evidence="1">Reverse transcriptase domain-containing protein</fullName>
    </recommendedName>
</protein>